<evidence type="ECO:0000313" key="2">
    <source>
        <dbReference type="Proteomes" id="UP001236014"/>
    </source>
</evidence>
<reference evidence="1 2" key="1">
    <citation type="submission" date="2023-06" db="EMBL/GenBank/DDBJ databases">
        <authorList>
            <person name="Oyuntsetseg B."/>
            <person name="Kim S.B."/>
        </authorList>
    </citation>
    <scope>NUCLEOTIDE SEQUENCE [LARGE SCALE GENOMIC DNA]</scope>
    <source>
        <strain evidence="1 2">2-15</strain>
    </source>
</reference>
<gene>
    <name evidence="1" type="ORF">QRX50_45805</name>
</gene>
<dbReference type="RefSeq" id="WP_285969299.1">
    <property type="nucleotide sequence ID" value="NZ_CP127294.1"/>
</dbReference>
<accession>A0A9Y2IF42</accession>
<name>A0A9Y2IF42_9PSEU</name>
<dbReference type="AlphaFoldDB" id="A0A9Y2IF42"/>
<organism evidence="1 2">
    <name type="scientific">Amycolatopsis carbonis</name>
    <dbReference type="NCBI Taxonomy" id="715471"/>
    <lineage>
        <taxon>Bacteria</taxon>
        <taxon>Bacillati</taxon>
        <taxon>Actinomycetota</taxon>
        <taxon>Actinomycetes</taxon>
        <taxon>Pseudonocardiales</taxon>
        <taxon>Pseudonocardiaceae</taxon>
        <taxon>Amycolatopsis</taxon>
    </lineage>
</organism>
<sequence length="61" mass="6849">MFVQRLLASSVVKNRMYRELTRGFLGACLVMLDRAGVQMEPADDGQRELFDLRDAMAGPAM</sequence>
<dbReference type="Proteomes" id="UP001236014">
    <property type="component" value="Chromosome"/>
</dbReference>
<protein>
    <submittedName>
        <fullName evidence="1">DUF6086 family protein</fullName>
    </submittedName>
</protein>
<proteinExistence type="predicted"/>
<keyword evidence="2" id="KW-1185">Reference proteome</keyword>
<dbReference type="KEGG" id="acab:QRX50_45805"/>
<evidence type="ECO:0000313" key="1">
    <source>
        <dbReference type="EMBL" id="WIX78587.1"/>
    </source>
</evidence>
<dbReference type="EMBL" id="CP127294">
    <property type="protein sequence ID" value="WIX78587.1"/>
    <property type="molecule type" value="Genomic_DNA"/>
</dbReference>